<evidence type="ECO:0000256" key="1">
    <source>
        <dbReference type="SAM" id="MobiDB-lite"/>
    </source>
</evidence>
<feature type="region of interest" description="Disordered" evidence="1">
    <location>
        <begin position="43"/>
        <end position="64"/>
    </location>
</feature>
<protein>
    <submittedName>
        <fullName evidence="2">Uncharacterized protein</fullName>
    </submittedName>
</protein>
<reference evidence="2" key="1">
    <citation type="submission" date="2021-01" db="EMBL/GenBank/DDBJ databases">
        <authorList>
            <person name="Corre E."/>
            <person name="Pelletier E."/>
            <person name="Niang G."/>
            <person name="Scheremetjew M."/>
            <person name="Finn R."/>
            <person name="Kale V."/>
            <person name="Holt S."/>
            <person name="Cochrane G."/>
            <person name="Meng A."/>
            <person name="Brown T."/>
            <person name="Cohen L."/>
        </authorList>
    </citation>
    <scope>NUCLEOTIDE SEQUENCE</scope>
    <source>
        <strain evidence="2">NIES-381</strain>
    </source>
</reference>
<evidence type="ECO:0000313" key="2">
    <source>
        <dbReference type="EMBL" id="CAD9009422.1"/>
    </source>
</evidence>
<accession>A0A7S1IDR9</accession>
<dbReference type="AlphaFoldDB" id="A0A7S1IDR9"/>
<gene>
    <name evidence="2" type="ORF">EGYM00392_LOCUS20517</name>
</gene>
<sequence length="105" mass="11374">MAREGVVYALHGHMRSGLWGGAYAGGVSSPCVCKLVPAKDDDRTPSYMDEMGRRSARSVQEESAGQPLPLSLVFCARDNPSTVGYLHTCSSRVQTRNLGCWCLLP</sequence>
<proteinExistence type="predicted"/>
<organism evidence="2">
    <name type="scientific">Eutreptiella gymnastica</name>
    <dbReference type="NCBI Taxonomy" id="73025"/>
    <lineage>
        <taxon>Eukaryota</taxon>
        <taxon>Discoba</taxon>
        <taxon>Euglenozoa</taxon>
        <taxon>Euglenida</taxon>
        <taxon>Spirocuta</taxon>
        <taxon>Euglenophyceae</taxon>
        <taxon>Eutreptiales</taxon>
        <taxon>Eutreptiaceae</taxon>
        <taxon>Eutreptiella</taxon>
    </lineage>
</organism>
<name>A0A7S1IDR9_9EUGL</name>
<dbReference type="EMBL" id="HBGA01055763">
    <property type="protein sequence ID" value="CAD9009422.1"/>
    <property type="molecule type" value="Transcribed_RNA"/>
</dbReference>